<dbReference type="Proteomes" id="UP000694863">
    <property type="component" value="Unplaced"/>
</dbReference>
<keyword evidence="2" id="KW-0675">Receptor</keyword>
<evidence type="ECO:0000313" key="1">
    <source>
        <dbReference type="Proteomes" id="UP000694863"/>
    </source>
</evidence>
<keyword evidence="1" id="KW-1185">Reference proteome</keyword>
<gene>
    <name evidence="2" type="primary">LRPAP1</name>
</gene>
<name>A0AC55D0X7_ECHTE</name>
<accession>A0AC55D0X7</accession>
<evidence type="ECO:0000313" key="2">
    <source>
        <dbReference type="RefSeq" id="XP_045145400.1"/>
    </source>
</evidence>
<dbReference type="RefSeq" id="XP_045145400.1">
    <property type="nucleotide sequence ID" value="XM_045289465.1"/>
</dbReference>
<protein>
    <submittedName>
        <fullName evidence="2">Alpha-2-macroglobulin receptor-associated protein</fullName>
    </submittedName>
</protein>
<reference evidence="2" key="1">
    <citation type="submission" date="2025-08" db="UniProtKB">
        <authorList>
            <consortium name="RefSeq"/>
        </authorList>
    </citation>
    <scope>IDENTIFICATION</scope>
</reference>
<sequence length="388" mass="44095">MAFPLDLPVRRRLRLCRRSAGGLQSPECHAAGRARRAGPRASPGVPRGRAHGSVRMVSPLLVISLLALLLGPAAGHGGKYSREKNEPAPTPKREPEGFRMEKLNQLWEKAKRSVSLLVILAKYGLDGRKDTQVADSNFLQDHAPDQGLQDPRLEKLWHKVPPAPCAPQRHHLCHGSLGVCGTRKTTLFPPPALSAPPGCDSALWNRARWEPRLPRTRLVLRGSACVPAETHMNVISPSDMTHLKEEVLQSRHAELKERQRRLQQGFERLRRVSHQGYGTDSEFEEPRVMELWDLAKAANFTEKELEAFREELRHFEVKVEKQQHYQKQLELSHQKLRHVEGAGDPEHLSRSREKYAMLEEKARELGYKVKKHLQDLTGRVSRGRHNEL</sequence>
<proteinExistence type="predicted"/>
<organism evidence="1 2">
    <name type="scientific">Echinops telfairi</name>
    <name type="common">Lesser hedgehog tenrec</name>
    <dbReference type="NCBI Taxonomy" id="9371"/>
    <lineage>
        <taxon>Eukaryota</taxon>
        <taxon>Metazoa</taxon>
        <taxon>Chordata</taxon>
        <taxon>Craniata</taxon>
        <taxon>Vertebrata</taxon>
        <taxon>Euteleostomi</taxon>
        <taxon>Mammalia</taxon>
        <taxon>Eutheria</taxon>
        <taxon>Afrotheria</taxon>
        <taxon>Tenrecidae</taxon>
        <taxon>Tenrecinae</taxon>
        <taxon>Echinops</taxon>
    </lineage>
</organism>